<dbReference type="GO" id="GO:0016567">
    <property type="term" value="P:protein ubiquitination"/>
    <property type="evidence" value="ECO:0007669"/>
    <property type="project" value="UniProtKB-UniPathway"/>
</dbReference>
<dbReference type="EMBL" id="LEKV01005410">
    <property type="protein sequence ID" value="KVH88426.1"/>
    <property type="molecule type" value="Genomic_DNA"/>
</dbReference>
<dbReference type="Gene3D" id="3.30.40.10">
    <property type="entry name" value="Zinc/RING finger domain, C3HC4 (zinc finger)"/>
    <property type="match status" value="2"/>
</dbReference>
<reference evidence="4 5" key="1">
    <citation type="journal article" date="2016" name="Sci. Rep.">
        <title>The genome sequence of the outbreeding globe artichoke constructed de novo incorporating a phase-aware low-pass sequencing strategy of F1 progeny.</title>
        <authorList>
            <person name="Scaglione D."/>
            <person name="Reyes-Chin-Wo S."/>
            <person name="Acquadro A."/>
            <person name="Froenicke L."/>
            <person name="Portis E."/>
            <person name="Beitel C."/>
            <person name="Tirone M."/>
            <person name="Mauro R."/>
            <person name="Lo Monaco A."/>
            <person name="Mauromicale G."/>
            <person name="Faccioli P."/>
            <person name="Cattivelli L."/>
            <person name="Rieseberg L."/>
            <person name="Michelmore R."/>
            <person name="Lanteri S."/>
        </authorList>
    </citation>
    <scope>NUCLEOTIDE SEQUENCE [LARGE SCALE GENOMIC DNA]</scope>
    <source>
        <strain evidence="4">2C</strain>
    </source>
</reference>
<dbReference type="PANTHER" id="PTHR34835">
    <property type="entry name" value="OS07G0283600 PROTEIN-RELATED"/>
    <property type="match status" value="1"/>
</dbReference>
<evidence type="ECO:0000256" key="2">
    <source>
        <dbReference type="SAM" id="Phobius"/>
    </source>
</evidence>
<dbReference type="Gramene" id="KVH88426">
    <property type="protein sequence ID" value="KVH88426"/>
    <property type="gene ID" value="Ccrd_026830"/>
</dbReference>
<dbReference type="InterPro" id="IPR013083">
    <property type="entry name" value="Znf_RING/FYVE/PHD"/>
</dbReference>
<feature type="region of interest" description="Disordered" evidence="1">
    <location>
        <begin position="548"/>
        <end position="574"/>
    </location>
</feature>
<protein>
    <submittedName>
        <fullName evidence="4">Zinc finger, RING/FYVE/PHD-type</fullName>
    </submittedName>
</protein>
<dbReference type="SUPFAM" id="SSF57850">
    <property type="entry name" value="RING/U-box"/>
    <property type="match status" value="2"/>
</dbReference>
<gene>
    <name evidence="4" type="ORF">Ccrd_026830</name>
</gene>
<dbReference type="InterPro" id="IPR001841">
    <property type="entry name" value="Znf_RING"/>
</dbReference>
<dbReference type="PANTHER" id="PTHR34835:SF90">
    <property type="entry name" value="AMINOTRANSFERASE-LIKE PLANT MOBILE DOMAIN-CONTAINING PROTEIN"/>
    <property type="match status" value="1"/>
</dbReference>
<feature type="transmembrane region" description="Helical" evidence="2">
    <location>
        <begin position="138"/>
        <end position="157"/>
    </location>
</feature>
<evidence type="ECO:0000259" key="3">
    <source>
        <dbReference type="Pfam" id="PF13639"/>
    </source>
</evidence>
<evidence type="ECO:0000313" key="5">
    <source>
        <dbReference type="Proteomes" id="UP000243975"/>
    </source>
</evidence>
<organism evidence="4 5">
    <name type="scientific">Cynara cardunculus var. scolymus</name>
    <name type="common">Globe artichoke</name>
    <name type="synonym">Cynara scolymus</name>
    <dbReference type="NCBI Taxonomy" id="59895"/>
    <lineage>
        <taxon>Eukaryota</taxon>
        <taxon>Viridiplantae</taxon>
        <taxon>Streptophyta</taxon>
        <taxon>Embryophyta</taxon>
        <taxon>Tracheophyta</taxon>
        <taxon>Spermatophyta</taxon>
        <taxon>Magnoliopsida</taxon>
        <taxon>eudicotyledons</taxon>
        <taxon>Gunneridae</taxon>
        <taxon>Pentapetalae</taxon>
        <taxon>asterids</taxon>
        <taxon>campanulids</taxon>
        <taxon>Asterales</taxon>
        <taxon>Asteraceae</taxon>
        <taxon>Carduoideae</taxon>
        <taxon>Cardueae</taxon>
        <taxon>Carduinae</taxon>
        <taxon>Cynara</taxon>
    </lineage>
</organism>
<keyword evidence="2" id="KW-0472">Membrane</keyword>
<dbReference type="UniPathway" id="UPA00143"/>
<keyword evidence="2" id="KW-1133">Transmembrane helix</keyword>
<feature type="compositionally biased region" description="Polar residues" evidence="1">
    <location>
        <begin position="559"/>
        <end position="574"/>
    </location>
</feature>
<feature type="domain" description="RING-type" evidence="3">
    <location>
        <begin position="11"/>
        <end position="35"/>
    </location>
</feature>
<sequence length="574" mass="65108">MTQRISMVVYCIRCGHGYHVECLEAWLKEHPNCPLSRTPVSGSYDRDNTTHNHNLYLKKFYDMVSRLAPVPWKPCRLHRVLVRGGHGYHVECLEAWLKEHPNCPLYRTPVSGSHDQDNTTHNQNLYLKKFYDMMHNEYGFISTCIMISVGIFLLQNLHNDSAYVSSITSSIKSWLLKHSSTSPHAHHNMTVKELTVNFSRTDCMVCLSEVVMDAAQVAGPVLTVEEADDSTHFTVKDSEPVLPVQEADVSTHLNDDGREVVIRSRRKRAKTNIDTISGIVTKDVISENVSGIVAMKHDKSPSMCTRSKQRQDGTGDKVCHIGKETKNIGMTINGVPSKLGFYVVDSLDVKKMELKVVNGGIPITTESIHKLLGLQMGGLDILEMDEVDDSKNITATWRKQFEKKKMRPKDIMKLIQNSGDAGFIFKLNFLVLFVNLMVECNRMGCCNFGFLSRIESEDVIPEIDWCKYIYRKIKTSKSRWRRDSTMCFYAGPLTYLTLLYVDSTISTKVVVDHKGYAISVWNLDLLKKRQSTEIKDGGFGLLPLRSTTESREDIHPRNASKQENTGETSTLNKE</sequence>
<keyword evidence="5" id="KW-1185">Reference proteome</keyword>
<comment type="caution">
    <text evidence="4">The sequence shown here is derived from an EMBL/GenBank/DDBJ whole genome shotgun (WGS) entry which is preliminary data.</text>
</comment>
<accession>A0A103XCW6</accession>
<dbReference type="Proteomes" id="UP000243975">
    <property type="component" value="Unassembled WGS sequence"/>
</dbReference>
<feature type="non-terminal residue" evidence="4">
    <location>
        <position position="1"/>
    </location>
</feature>
<dbReference type="AlphaFoldDB" id="A0A103XCW6"/>
<dbReference type="Pfam" id="PF13639">
    <property type="entry name" value="zf-RING_2"/>
    <property type="match status" value="1"/>
</dbReference>
<evidence type="ECO:0000256" key="1">
    <source>
        <dbReference type="SAM" id="MobiDB-lite"/>
    </source>
</evidence>
<name>A0A103XCW6_CYNCS</name>
<evidence type="ECO:0000313" key="4">
    <source>
        <dbReference type="EMBL" id="KVH88426.1"/>
    </source>
</evidence>
<keyword evidence="2" id="KW-0812">Transmembrane</keyword>
<proteinExistence type="predicted"/>